<dbReference type="RefSeq" id="WP_344976943.1">
    <property type="nucleotide sequence ID" value="NZ_BAABFN010000002.1"/>
</dbReference>
<evidence type="ECO:0000256" key="6">
    <source>
        <dbReference type="ARBA" id="ARBA00022777"/>
    </source>
</evidence>
<dbReference type="Gene3D" id="2.130.10.10">
    <property type="entry name" value="YVTN repeat-like/Quinoprotein amine dehydrogenase"/>
    <property type="match status" value="2"/>
</dbReference>
<dbReference type="CDD" id="cd16917">
    <property type="entry name" value="HATPase_UhpB-NarQ-NarX-like"/>
    <property type="match status" value="1"/>
</dbReference>
<dbReference type="SUPFAM" id="SSF55874">
    <property type="entry name" value="ATPase domain of HSP90 chaperone/DNA topoisomerase II/histidine kinase"/>
    <property type="match status" value="1"/>
</dbReference>
<keyword evidence="9" id="KW-0472">Membrane</keyword>
<dbReference type="PANTHER" id="PTHR24421:SF10">
    <property type="entry name" value="NITRATE_NITRITE SENSOR PROTEIN NARQ"/>
    <property type="match status" value="1"/>
</dbReference>
<dbReference type="InterPro" id="IPR013783">
    <property type="entry name" value="Ig-like_fold"/>
</dbReference>
<proteinExistence type="predicted"/>
<dbReference type="Gene3D" id="3.30.565.10">
    <property type="entry name" value="Histidine kinase-like ATPase, C-terminal domain"/>
    <property type="match status" value="1"/>
</dbReference>
<feature type="transmembrane region" description="Helical" evidence="9">
    <location>
        <begin position="769"/>
        <end position="792"/>
    </location>
</feature>
<keyword evidence="13" id="KW-1185">Reference proteome</keyword>
<protein>
    <recommendedName>
        <fullName evidence="2">histidine kinase</fullName>
        <ecNumber evidence="2">2.7.13.3</ecNumber>
    </recommendedName>
</protein>
<evidence type="ECO:0000256" key="4">
    <source>
        <dbReference type="ARBA" id="ARBA00022679"/>
    </source>
</evidence>
<keyword evidence="6" id="KW-0418">Kinase</keyword>
<dbReference type="Gene3D" id="2.60.40.10">
    <property type="entry name" value="Immunoglobulins"/>
    <property type="match status" value="1"/>
</dbReference>
<sequence length="1004" mass="112119">MHRRLLLILFFLFIQLTAGTAARAAFIFEKIVLPPQFNGTLVLDAAYDQAGMLWLISNSGLLRYDGDKVICFNMQTVPAVNYTGFNRIMADHAGNVWLGGKEGLLRFDLKRWTVQSVAFRRPEDADAPNDRMVARIFETKDGQVLAGTKGGKLFLVRNGQLEKLFDARRFLDSSYRDCAINQINQSDDGLLWLGTAAGRLIQLDMSGKTGPVGYGLPEFRNLNIFRIACVSDAVLFNSETSTYVLDRRTGHIRRMEQPPLSTISFCELQGHTFLLTDKIYGTNGWLSVFDYPQRTWTDSILTPADVLAVTASYGNKAMLTNGVSLYTLTWQNDLIQQRMYSAARTNSIRAICKDIRGQLLVGSYQDHFVKLDPQTGTVKKMNALQPYCFLSWNADSILIGEEGSGLFWYENGRTTPVRFPKEGNGQVRLDNFVTCLQRETDAWVWVGTYHGLYLADLRHRGSPRIIQGSLAPVIQQTRISDVLALGGRRLLATDEGLFCFSMQDTIVRSFSDTLRHHGFYSLQKINNEIWAASGDLGLVILDTAGHILKTIGLKDGLAGNTVFSLKRWRDYLIAGTEHGISVIRLPAGEDTLGPQRIHNYTVYDGLPSNECNTSALFVADSLAYVGTTNGIAVFRPDRLFEAKNDTSQTPLYISVLRIEGPDKTVYVDYSLPYRGYDEIRIPAGTPFFSITIHAASATSGTPLYGQQYYRLSEKEAWHEITDRNDFSFVNMRPGSYRLELAARAADGRWIEGLFSKALYVAPLYYQTGWFRIGVLLLALCAVALLVGFVIRYQKKQLEKERSLRLKIAGDLHDDVGSMLTGMSLQADLLLHGRGGRQQEYLQRIADTGRSAVNIMGDIVWSIDPRNDDTRSLVSRLKSYAETLLFPAGIEVDFQCAGDDAPQHLPQRIRQNVMLICKEALTNICKHAGATRVSLLLSDNDGWLCITIADNGGGMPAENNGGHGLRNMQMRADAIGAVLYFPETQKGVTVKLEVPAGRKEKRNRH</sequence>
<comment type="catalytic activity">
    <reaction evidence="1">
        <text>ATP + protein L-histidine = ADP + protein N-phospho-L-histidine.</text>
        <dbReference type="EC" id="2.7.13.3"/>
    </reaction>
</comment>
<accession>A0ABP8FL53</accession>
<keyword evidence="9" id="KW-1133">Transmembrane helix</keyword>
<evidence type="ECO:0000259" key="11">
    <source>
        <dbReference type="Pfam" id="PF07730"/>
    </source>
</evidence>
<dbReference type="InterPro" id="IPR003594">
    <property type="entry name" value="HATPase_dom"/>
</dbReference>
<keyword evidence="5" id="KW-0547">Nucleotide-binding</keyword>
<keyword evidence="4" id="KW-0808">Transferase</keyword>
<evidence type="ECO:0000259" key="10">
    <source>
        <dbReference type="Pfam" id="PF02518"/>
    </source>
</evidence>
<evidence type="ECO:0000313" key="13">
    <source>
        <dbReference type="Proteomes" id="UP001501207"/>
    </source>
</evidence>
<dbReference type="Pfam" id="PF02518">
    <property type="entry name" value="HATPase_c"/>
    <property type="match status" value="1"/>
</dbReference>
<keyword evidence="3" id="KW-0597">Phosphoprotein</keyword>
<dbReference type="Proteomes" id="UP001501207">
    <property type="component" value="Unassembled WGS sequence"/>
</dbReference>
<keyword evidence="9" id="KW-0812">Transmembrane</keyword>
<dbReference type="PANTHER" id="PTHR24421">
    <property type="entry name" value="NITRATE/NITRITE SENSOR PROTEIN NARX-RELATED"/>
    <property type="match status" value="1"/>
</dbReference>
<evidence type="ECO:0000256" key="9">
    <source>
        <dbReference type="SAM" id="Phobius"/>
    </source>
</evidence>
<evidence type="ECO:0000256" key="1">
    <source>
        <dbReference type="ARBA" id="ARBA00000085"/>
    </source>
</evidence>
<evidence type="ECO:0000256" key="8">
    <source>
        <dbReference type="ARBA" id="ARBA00023012"/>
    </source>
</evidence>
<name>A0ABP8FL53_9BACT</name>
<keyword evidence="7" id="KW-0067">ATP-binding</keyword>
<keyword evidence="8" id="KW-0902">Two-component regulatory system</keyword>
<dbReference type="EC" id="2.7.13.3" evidence="2"/>
<dbReference type="InterPro" id="IPR036890">
    <property type="entry name" value="HATPase_C_sf"/>
</dbReference>
<reference evidence="13" key="1">
    <citation type="journal article" date="2019" name="Int. J. Syst. Evol. Microbiol.">
        <title>The Global Catalogue of Microorganisms (GCM) 10K type strain sequencing project: providing services to taxonomists for standard genome sequencing and annotation.</title>
        <authorList>
            <consortium name="The Broad Institute Genomics Platform"/>
            <consortium name="The Broad Institute Genome Sequencing Center for Infectious Disease"/>
            <person name="Wu L."/>
            <person name="Ma J."/>
        </authorList>
    </citation>
    <scope>NUCLEOTIDE SEQUENCE [LARGE SCALE GENOMIC DNA]</scope>
    <source>
        <strain evidence="13">JCM 17664</strain>
    </source>
</reference>
<dbReference type="SUPFAM" id="SSF63829">
    <property type="entry name" value="Calcium-dependent phosphotriesterase"/>
    <property type="match status" value="2"/>
</dbReference>
<evidence type="ECO:0000256" key="2">
    <source>
        <dbReference type="ARBA" id="ARBA00012438"/>
    </source>
</evidence>
<dbReference type="Pfam" id="PF07730">
    <property type="entry name" value="HisKA_3"/>
    <property type="match status" value="1"/>
</dbReference>
<dbReference type="InterPro" id="IPR050482">
    <property type="entry name" value="Sensor_HK_TwoCompSys"/>
</dbReference>
<dbReference type="Gene3D" id="1.20.5.1930">
    <property type="match status" value="1"/>
</dbReference>
<evidence type="ECO:0000313" key="12">
    <source>
        <dbReference type="EMBL" id="GAA4306052.1"/>
    </source>
</evidence>
<feature type="domain" description="Signal transduction histidine kinase subgroup 3 dimerisation and phosphoacceptor" evidence="11">
    <location>
        <begin position="804"/>
        <end position="865"/>
    </location>
</feature>
<comment type="caution">
    <text evidence="12">The sequence shown here is derived from an EMBL/GenBank/DDBJ whole genome shotgun (WGS) entry which is preliminary data.</text>
</comment>
<evidence type="ECO:0000256" key="7">
    <source>
        <dbReference type="ARBA" id="ARBA00022840"/>
    </source>
</evidence>
<dbReference type="InterPro" id="IPR011712">
    <property type="entry name" value="Sig_transdc_His_kin_sub3_dim/P"/>
</dbReference>
<dbReference type="InterPro" id="IPR015943">
    <property type="entry name" value="WD40/YVTN_repeat-like_dom_sf"/>
</dbReference>
<feature type="domain" description="Histidine kinase/HSP90-like ATPase" evidence="10">
    <location>
        <begin position="912"/>
        <end position="995"/>
    </location>
</feature>
<organism evidence="12 13">
    <name type="scientific">Compostibacter hankyongensis</name>
    <dbReference type="NCBI Taxonomy" id="1007089"/>
    <lineage>
        <taxon>Bacteria</taxon>
        <taxon>Pseudomonadati</taxon>
        <taxon>Bacteroidota</taxon>
        <taxon>Chitinophagia</taxon>
        <taxon>Chitinophagales</taxon>
        <taxon>Chitinophagaceae</taxon>
        <taxon>Compostibacter</taxon>
    </lineage>
</organism>
<evidence type="ECO:0000256" key="3">
    <source>
        <dbReference type="ARBA" id="ARBA00022553"/>
    </source>
</evidence>
<dbReference type="EMBL" id="BAABFN010000002">
    <property type="protein sequence ID" value="GAA4306052.1"/>
    <property type="molecule type" value="Genomic_DNA"/>
</dbReference>
<evidence type="ECO:0000256" key="5">
    <source>
        <dbReference type="ARBA" id="ARBA00022741"/>
    </source>
</evidence>
<gene>
    <name evidence="12" type="ORF">GCM10023143_11730</name>
</gene>